<feature type="transmembrane region" description="Helical" evidence="1">
    <location>
        <begin position="122"/>
        <end position="144"/>
    </location>
</feature>
<keyword evidence="1" id="KW-0472">Membrane</keyword>
<comment type="caution">
    <text evidence="3">The sequence shown here is derived from an EMBL/GenBank/DDBJ whole genome shotgun (WGS) entry which is preliminary data.</text>
</comment>
<evidence type="ECO:0000313" key="3">
    <source>
        <dbReference type="EMBL" id="MEI7035246.1"/>
    </source>
</evidence>
<name>A0ABU8J7H3_9GAMM</name>
<accession>A0ABU8J7H3</accession>
<gene>
    <name evidence="3" type="ORF">WAT24_00585</name>
</gene>
<organism evidence="3 4">
    <name type="scientific">Fulvimonas yonginensis</name>
    <dbReference type="NCBI Taxonomy" id="1495200"/>
    <lineage>
        <taxon>Bacteria</taxon>
        <taxon>Pseudomonadati</taxon>
        <taxon>Pseudomonadota</taxon>
        <taxon>Gammaproteobacteria</taxon>
        <taxon>Lysobacterales</taxon>
        <taxon>Rhodanobacteraceae</taxon>
        <taxon>Fulvimonas</taxon>
    </lineage>
</organism>
<keyword evidence="1" id="KW-1133">Transmembrane helix</keyword>
<feature type="domain" description="DUF4396" evidence="2">
    <location>
        <begin position="78"/>
        <end position="229"/>
    </location>
</feature>
<feature type="transmembrane region" description="Helical" evidence="1">
    <location>
        <begin position="156"/>
        <end position="181"/>
    </location>
</feature>
<reference evidence="3 4" key="1">
    <citation type="journal article" date="2014" name="Int. J. Syst. Evol. Microbiol.">
        <title>Fulvimonas yonginensis sp. nov., isolated from greenhouse soil, and emended description of the genus Fulvimonas.</title>
        <authorList>
            <person name="Ahn J.H."/>
            <person name="Kim S.J."/>
            <person name="Weon H.Y."/>
            <person name="Hong S.B."/>
            <person name="Seok S.J."/>
            <person name="Kwon S.W."/>
        </authorList>
    </citation>
    <scope>NUCLEOTIDE SEQUENCE [LARGE SCALE GENOMIC DNA]</scope>
    <source>
        <strain evidence="3 4">KACC 16952</strain>
    </source>
</reference>
<protein>
    <submittedName>
        <fullName evidence="3">DUF4396 domain-containing protein</fullName>
    </submittedName>
</protein>
<feature type="transmembrane region" description="Helical" evidence="1">
    <location>
        <begin position="6"/>
        <end position="29"/>
    </location>
</feature>
<dbReference type="EMBL" id="JBBBNY010000001">
    <property type="protein sequence ID" value="MEI7035246.1"/>
    <property type="molecule type" value="Genomic_DNA"/>
</dbReference>
<dbReference type="RefSeq" id="WP_336805865.1">
    <property type="nucleotide sequence ID" value="NZ_JBBBNY010000001.1"/>
</dbReference>
<evidence type="ECO:0000313" key="4">
    <source>
        <dbReference type="Proteomes" id="UP001381174"/>
    </source>
</evidence>
<keyword evidence="4" id="KW-1185">Reference proteome</keyword>
<evidence type="ECO:0000256" key="1">
    <source>
        <dbReference type="SAM" id="Phobius"/>
    </source>
</evidence>
<evidence type="ECO:0000259" key="2">
    <source>
        <dbReference type="Pfam" id="PF14342"/>
    </source>
</evidence>
<dbReference type="Pfam" id="PF14342">
    <property type="entry name" value="DUF4396"/>
    <property type="match status" value="1"/>
</dbReference>
<sequence>MFPAWLHWLAVGMLALGMLCAAAIALDVLRHRQRMAIMNVVWPVTALYAGALGLWAYARYGRPVRSGRPRRQAGMSVRIAKSTLHCGSGCTLGDLAAEWLAFAFPAVATGFGWHRLFEEKIFAVWLLDFLFAFAFGIVFQYLAIVPMRHLSFRRGLLAAAKADALSLAAWQVGMYGAMALLQFGLLRRSFGRVAPVDTPEFWFAMQLAMLAGFVTAYPVNRWLIRRGLKEAM</sequence>
<feature type="transmembrane region" description="Helical" evidence="1">
    <location>
        <begin position="201"/>
        <end position="219"/>
    </location>
</feature>
<dbReference type="InterPro" id="IPR025509">
    <property type="entry name" value="DUF4396"/>
</dbReference>
<keyword evidence="1" id="KW-0812">Transmembrane</keyword>
<dbReference type="Proteomes" id="UP001381174">
    <property type="component" value="Unassembled WGS sequence"/>
</dbReference>
<feature type="transmembrane region" description="Helical" evidence="1">
    <location>
        <begin position="36"/>
        <end position="58"/>
    </location>
</feature>
<proteinExistence type="predicted"/>